<dbReference type="InterPro" id="IPR045378">
    <property type="entry name" value="LNT_N"/>
</dbReference>
<dbReference type="EC" id="2.3.1.269" evidence="8"/>
<dbReference type="Gene3D" id="3.60.110.10">
    <property type="entry name" value="Carbon-nitrogen hydrolase"/>
    <property type="match status" value="1"/>
</dbReference>
<feature type="transmembrane region" description="Helical" evidence="8">
    <location>
        <begin position="42"/>
        <end position="58"/>
    </location>
</feature>
<comment type="catalytic activity">
    <reaction evidence="8">
        <text>N-terminal S-1,2-diacyl-sn-glyceryl-L-cysteinyl-[lipoprotein] + a glycerophospholipid = N-acyl-S-1,2-diacyl-sn-glyceryl-L-cysteinyl-[lipoprotein] + a 2-acyl-sn-glycero-3-phospholipid + H(+)</text>
        <dbReference type="Rhea" id="RHEA:48228"/>
        <dbReference type="Rhea" id="RHEA-COMP:14681"/>
        <dbReference type="Rhea" id="RHEA-COMP:14684"/>
        <dbReference type="ChEBI" id="CHEBI:15378"/>
        <dbReference type="ChEBI" id="CHEBI:136912"/>
        <dbReference type="ChEBI" id="CHEBI:140656"/>
        <dbReference type="ChEBI" id="CHEBI:140657"/>
        <dbReference type="ChEBI" id="CHEBI:140660"/>
        <dbReference type="EC" id="2.3.1.269"/>
    </reaction>
</comment>
<dbReference type="GO" id="GO:0016410">
    <property type="term" value="F:N-acyltransferase activity"/>
    <property type="evidence" value="ECO:0007669"/>
    <property type="project" value="UniProtKB-UniRule"/>
</dbReference>
<feature type="transmembrane region" description="Helical" evidence="8">
    <location>
        <begin position="165"/>
        <end position="190"/>
    </location>
</feature>
<organism evidence="11 12">
    <name type="scientific">Asanoa ferruginea</name>
    <dbReference type="NCBI Taxonomy" id="53367"/>
    <lineage>
        <taxon>Bacteria</taxon>
        <taxon>Bacillati</taxon>
        <taxon>Actinomycetota</taxon>
        <taxon>Actinomycetes</taxon>
        <taxon>Micromonosporales</taxon>
        <taxon>Micromonosporaceae</taxon>
        <taxon>Asanoa</taxon>
    </lineage>
</organism>
<evidence type="ECO:0000259" key="10">
    <source>
        <dbReference type="PROSITE" id="PS50263"/>
    </source>
</evidence>
<dbReference type="PANTHER" id="PTHR38686">
    <property type="entry name" value="APOLIPOPROTEIN N-ACYLTRANSFERASE"/>
    <property type="match status" value="1"/>
</dbReference>
<dbReference type="UniPathway" id="UPA00666"/>
<feature type="transmembrane region" description="Helical" evidence="8">
    <location>
        <begin position="245"/>
        <end position="265"/>
    </location>
</feature>
<gene>
    <name evidence="8" type="primary">lnt</name>
    <name evidence="11" type="ORF">DFJ67_6720</name>
</gene>
<dbReference type="InterPro" id="IPR004563">
    <property type="entry name" value="Apolipo_AcylTrfase"/>
</dbReference>
<comment type="caution">
    <text evidence="11">The sequence shown here is derived from an EMBL/GenBank/DDBJ whole genome shotgun (WGS) entry which is preliminary data.</text>
</comment>
<feature type="transmembrane region" description="Helical" evidence="8">
    <location>
        <begin position="93"/>
        <end position="114"/>
    </location>
</feature>
<dbReference type="Pfam" id="PF20154">
    <property type="entry name" value="LNT_N"/>
    <property type="match status" value="1"/>
</dbReference>
<keyword evidence="12" id="KW-1185">Reference proteome</keyword>
<evidence type="ECO:0000256" key="2">
    <source>
        <dbReference type="ARBA" id="ARBA00022475"/>
    </source>
</evidence>
<accession>A0A3D9ZWX6</accession>
<comment type="function">
    <text evidence="8">Catalyzes the phospholipid dependent N-acylation of the N-terminal cysteine of apolipoprotein, the last step in lipoprotein maturation.</text>
</comment>
<feature type="transmembrane region" description="Helical" evidence="8">
    <location>
        <begin position="64"/>
        <end position="81"/>
    </location>
</feature>
<protein>
    <recommendedName>
        <fullName evidence="8">Apolipoprotein N-acyltransferase</fullName>
        <shortName evidence="8">ALP N-acyltransferase</shortName>
        <ecNumber evidence="8">2.3.1.269</ecNumber>
    </recommendedName>
</protein>
<evidence type="ECO:0000313" key="12">
    <source>
        <dbReference type="Proteomes" id="UP000256913"/>
    </source>
</evidence>
<comment type="caution">
    <text evidence="8">Lacks conserved residue(s) required for the propagation of feature annotation.</text>
</comment>
<keyword evidence="6 8" id="KW-0472">Membrane</keyword>
<dbReference type="GO" id="GO:0042158">
    <property type="term" value="P:lipoprotein biosynthetic process"/>
    <property type="evidence" value="ECO:0007669"/>
    <property type="project" value="UniProtKB-UniRule"/>
</dbReference>
<dbReference type="NCBIfam" id="TIGR00546">
    <property type="entry name" value="lnt"/>
    <property type="match status" value="1"/>
</dbReference>
<keyword evidence="4 8" id="KW-0812">Transmembrane</keyword>
<reference evidence="11 12" key="1">
    <citation type="submission" date="2018-08" db="EMBL/GenBank/DDBJ databases">
        <title>Sequencing the genomes of 1000 actinobacteria strains.</title>
        <authorList>
            <person name="Klenk H.-P."/>
        </authorList>
    </citation>
    <scope>NUCLEOTIDE SEQUENCE [LARGE SCALE GENOMIC DNA]</scope>
    <source>
        <strain evidence="11 12">DSM 44099</strain>
    </source>
</reference>
<evidence type="ECO:0000256" key="8">
    <source>
        <dbReference type="HAMAP-Rule" id="MF_01148"/>
    </source>
</evidence>
<evidence type="ECO:0000313" key="11">
    <source>
        <dbReference type="EMBL" id="REG00664.1"/>
    </source>
</evidence>
<feature type="region of interest" description="Disordered" evidence="9">
    <location>
        <begin position="197"/>
        <end position="237"/>
    </location>
</feature>
<dbReference type="InterPro" id="IPR036526">
    <property type="entry name" value="C-N_Hydrolase_sf"/>
</dbReference>
<dbReference type="PANTHER" id="PTHR38686:SF1">
    <property type="entry name" value="APOLIPOPROTEIN N-ACYLTRANSFERASE"/>
    <property type="match status" value="1"/>
</dbReference>
<sequence length="598" mass="62502">MVEAAQEAAAPPAPRPLPARAALPMAIAAGLTQLLAFPRYDLWWLAPVSVALLAAAVHRRRARAGAGLGLITGLVFFGPLLEWTNLHTGVLPWVLLFVAEALFIALLGAAAAYASPLVDRHRWTWPLLTGLLWVGQEAARDRTPFGGFPWGRLAFSQGDSPALRFAALGGAPLVTFVVALIGGLLVAAAWPRGGWARRGTPAKDGSKAGTVSHEPVEDGSSPSREPAQGRPLGGPAWRRPGRASVLLGAGAIALAAAGLLVPVGGSASGPPVRFAIVQGNVPRLGLDFNAQRRAVLDNHVNGTVELAGRVTTGQAQQPDLVIWPENSSDVDPFLDPQAAAEISRAADSIKAPILVGAVLRGPGENQVRNAGVVWLPGQGPDESRMYIKRHPVPFAEYIPLRNIARMVSKEVDRVRSDFVAGTTPGVLDMGPATVGDVICFEVAYDGIVRDTVTGGAGILAVQTNNATFDESEARQQLAMVRLRAVEHGRDALMASTVGVSGFVGTDGSVRQETGFNTPGVLVAEMTPRATRTLATQLGYWPEMVLSGLAVAALVAATVIRRRPVHATPSAIGPELSTSATPQIKTAADEAGGTRTESG</sequence>
<evidence type="ECO:0000256" key="7">
    <source>
        <dbReference type="ARBA" id="ARBA00023315"/>
    </source>
</evidence>
<keyword evidence="2 8" id="KW-1003">Cell membrane</keyword>
<feature type="domain" description="CN hydrolase" evidence="10">
    <location>
        <begin position="272"/>
        <end position="527"/>
    </location>
</feature>
<dbReference type="SUPFAM" id="SSF56317">
    <property type="entry name" value="Carbon-nitrogen hydrolase"/>
    <property type="match status" value="1"/>
</dbReference>
<evidence type="ECO:0000256" key="9">
    <source>
        <dbReference type="SAM" id="MobiDB-lite"/>
    </source>
</evidence>
<keyword evidence="3 8" id="KW-0808">Transferase</keyword>
<dbReference type="Pfam" id="PF00795">
    <property type="entry name" value="CN_hydrolase"/>
    <property type="match status" value="1"/>
</dbReference>
<dbReference type="PROSITE" id="PS50263">
    <property type="entry name" value="CN_HYDROLASE"/>
    <property type="match status" value="1"/>
</dbReference>
<comment type="subcellular location">
    <subcellularLocation>
        <location evidence="1 8">Cell membrane</location>
        <topology evidence="1 8">Multi-pass membrane protein</topology>
    </subcellularLocation>
</comment>
<feature type="region of interest" description="Disordered" evidence="9">
    <location>
        <begin position="568"/>
        <end position="598"/>
    </location>
</feature>
<comment type="similarity">
    <text evidence="8">Belongs to the CN hydrolase family. Apolipoprotein N-acyltransferase subfamily.</text>
</comment>
<evidence type="ECO:0000256" key="1">
    <source>
        <dbReference type="ARBA" id="ARBA00004651"/>
    </source>
</evidence>
<name>A0A3D9ZWX6_9ACTN</name>
<keyword evidence="7 8" id="KW-0012">Acyltransferase</keyword>
<dbReference type="HAMAP" id="MF_01148">
    <property type="entry name" value="Lnt"/>
    <property type="match status" value="1"/>
</dbReference>
<evidence type="ECO:0000256" key="4">
    <source>
        <dbReference type="ARBA" id="ARBA00022692"/>
    </source>
</evidence>
<comment type="pathway">
    <text evidence="8">Protein modification; lipoprotein biosynthesis (N-acyl transfer).</text>
</comment>
<evidence type="ECO:0000256" key="6">
    <source>
        <dbReference type="ARBA" id="ARBA00023136"/>
    </source>
</evidence>
<dbReference type="Proteomes" id="UP000256913">
    <property type="component" value="Unassembled WGS sequence"/>
</dbReference>
<keyword evidence="11" id="KW-0449">Lipoprotein</keyword>
<dbReference type="RefSeq" id="WP_409362902.1">
    <property type="nucleotide sequence ID" value="NZ_BONB01000011.1"/>
</dbReference>
<dbReference type="InterPro" id="IPR003010">
    <property type="entry name" value="C-N_Hydrolase"/>
</dbReference>
<dbReference type="AlphaFoldDB" id="A0A3D9ZWX6"/>
<keyword evidence="5 8" id="KW-1133">Transmembrane helix</keyword>
<dbReference type="GO" id="GO:0005886">
    <property type="term" value="C:plasma membrane"/>
    <property type="evidence" value="ECO:0007669"/>
    <property type="project" value="UniProtKB-SubCell"/>
</dbReference>
<evidence type="ECO:0000256" key="3">
    <source>
        <dbReference type="ARBA" id="ARBA00022679"/>
    </source>
</evidence>
<evidence type="ECO:0000256" key="5">
    <source>
        <dbReference type="ARBA" id="ARBA00022989"/>
    </source>
</evidence>
<proteinExistence type="inferred from homology"/>
<dbReference type="CDD" id="cd07571">
    <property type="entry name" value="ALP_N-acyl_transferase"/>
    <property type="match status" value="1"/>
</dbReference>
<dbReference type="EMBL" id="QUMQ01000001">
    <property type="protein sequence ID" value="REG00664.1"/>
    <property type="molecule type" value="Genomic_DNA"/>
</dbReference>